<evidence type="ECO:0000256" key="1">
    <source>
        <dbReference type="SAM" id="Phobius"/>
    </source>
</evidence>
<keyword evidence="3" id="KW-1185">Reference proteome</keyword>
<reference evidence="2 3" key="1">
    <citation type="submission" date="2017-01" db="EMBL/GenBank/DDBJ databases">
        <title>Draft genome sequence of Bacillus oleronius.</title>
        <authorList>
            <person name="Allam M."/>
        </authorList>
    </citation>
    <scope>NUCLEOTIDE SEQUENCE [LARGE SCALE GENOMIC DNA]</scope>
    <source>
        <strain evidence="2 3">DSM 9356</strain>
    </source>
</reference>
<proteinExistence type="predicted"/>
<keyword evidence="1" id="KW-0812">Transmembrane</keyword>
<keyword evidence="1" id="KW-0472">Membrane</keyword>
<protein>
    <submittedName>
        <fullName evidence="2">Uncharacterized protein</fullName>
    </submittedName>
</protein>
<evidence type="ECO:0000313" key="2">
    <source>
        <dbReference type="EMBL" id="OOP68334.1"/>
    </source>
</evidence>
<name>A0A8E2LFM7_9BACI</name>
<dbReference type="Proteomes" id="UP000189761">
    <property type="component" value="Unassembled WGS sequence"/>
</dbReference>
<sequence length="78" mass="9115">MMRNRYLLCMLLTILMLYYALPHLSFSLENKQGIFSLAWLGLSLLVFAGNLSAWLYTPKKYRANQKIAETTRKRARSN</sequence>
<gene>
    <name evidence="2" type="ORF">BWZ43_10945</name>
</gene>
<accession>A0A8E2LFM7</accession>
<organism evidence="2 3">
    <name type="scientific">Heyndrickxia oleronia</name>
    <dbReference type="NCBI Taxonomy" id="38875"/>
    <lineage>
        <taxon>Bacteria</taxon>
        <taxon>Bacillati</taxon>
        <taxon>Bacillota</taxon>
        <taxon>Bacilli</taxon>
        <taxon>Bacillales</taxon>
        <taxon>Bacillaceae</taxon>
        <taxon>Heyndrickxia</taxon>
    </lineage>
</organism>
<keyword evidence="1" id="KW-1133">Transmembrane helix</keyword>
<dbReference type="AlphaFoldDB" id="A0A8E2LFM7"/>
<evidence type="ECO:0000313" key="3">
    <source>
        <dbReference type="Proteomes" id="UP000189761"/>
    </source>
</evidence>
<comment type="caution">
    <text evidence="2">The sequence shown here is derived from an EMBL/GenBank/DDBJ whole genome shotgun (WGS) entry which is preliminary data.</text>
</comment>
<feature type="transmembrane region" description="Helical" evidence="1">
    <location>
        <begin position="37"/>
        <end position="56"/>
    </location>
</feature>
<dbReference type="EMBL" id="MTLA01000117">
    <property type="protein sequence ID" value="OOP68334.1"/>
    <property type="molecule type" value="Genomic_DNA"/>
</dbReference>